<dbReference type="SUPFAM" id="SSF46894">
    <property type="entry name" value="C-terminal effector domain of the bipartite response regulators"/>
    <property type="match status" value="1"/>
</dbReference>
<evidence type="ECO:0000259" key="1">
    <source>
        <dbReference type="PROSITE" id="PS50043"/>
    </source>
</evidence>
<accession>A0ABT4AUW1</accession>
<comment type="caution">
    <text evidence="2">The sequence shown here is derived from an EMBL/GenBank/DDBJ whole genome shotgun (WGS) entry which is preliminary data.</text>
</comment>
<dbReference type="InterPro" id="IPR000792">
    <property type="entry name" value="Tscrpt_reg_LuxR_C"/>
</dbReference>
<dbReference type="PANTHER" id="PTHR34293:SF1">
    <property type="entry name" value="HTH-TYPE TRANSCRIPTIONAL REGULATOR TRMBL2"/>
    <property type="match status" value="1"/>
</dbReference>
<dbReference type="InterPro" id="IPR036388">
    <property type="entry name" value="WH-like_DNA-bd_sf"/>
</dbReference>
<proteinExistence type="predicted"/>
<name>A0ABT4AUW1_9ACTN</name>
<dbReference type="PANTHER" id="PTHR34293">
    <property type="entry name" value="HTH-TYPE TRANSCRIPTIONAL REGULATOR TRMBL2"/>
    <property type="match status" value="1"/>
</dbReference>
<evidence type="ECO:0000313" key="2">
    <source>
        <dbReference type="EMBL" id="MCY1138035.1"/>
    </source>
</evidence>
<dbReference type="Proteomes" id="UP001151002">
    <property type="component" value="Unassembled WGS sequence"/>
</dbReference>
<sequence>MTIEAALRIGTAVPSLVRWGVTPDADLVYRTLVTFGPHTRRRLGVELSMPARRVDAALAELREAGSATVDGDVWSASTPAAAVAGLRRRRLRLLDPSAVAVSHRLVVDGLRARLGALALPVPAFGGQLTDQVRYLPTRELTRLRYAELLRGRRETLTINPEQAFDAESARTGAAFDQQLIAQATRMRVLGVPPADRDAFSPQEAHHPAYQVRESLAVPLKLILLDRSVALVPADPERIERGYVEVSHPQVVRALADLFEKHWSEGSDPNVGAVEPIRLTPQEQAVVDLLALGHTDTTTAARLRISARSVTNILRRLMDRLGVENRFQLGLALGAMSAATPPHLLGAASDQDKAS</sequence>
<dbReference type="InterPro" id="IPR051797">
    <property type="entry name" value="TrmB-like"/>
</dbReference>
<reference evidence="2" key="1">
    <citation type="submission" date="2022-11" db="EMBL/GenBank/DDBJ databases">
        <authorList>
            <person name="Somphong A."/>
            <person name="Phongsopitanun W."/>
        </authorList>
    </citation>
    <scope>NUCLEOTIDE SEQUENCE</scope>
    <source>
        <strain evidence="2">Pm04-4</strain>
    </source>
</reference>
<dbReference type="Pfam" id="PF00196">
    <property type="entry name" value="GerE"/>
    <property type="match status" value="1"/>
</dbReference>
<dbReference type="SMART" id="SM00421">
    <property type="entry name" value="HTH_LUXR"/>
    <property type="match status" value="1"/>
</dbReference>
<dbReference type="Gene3D" id="1.10.10.10">
    <property type="entry name" value="Winged helix-like DNA-binding domain superfamily/Winged helix DNA-binding domain"/>
    <property type="match status" value="1"/>
</dbReference>
<dbReference type="CDD" id="cd06170">
    <property type="entry name" value="LuxR_C_like"/>
    <property type="match status" value="1"/>
</dbReference>
<dbReference type="EMBL" id="JAPNTZ010000003">
    <property type="protein sequence ID" value="MCY1138035.1"/>
    <property type="molecule type" value="Genomic_DNA"/>
</dbReference>
<gene>
    <name evidence="2" type="ORF">OWR29_08505</name>
</gene>
<organism evidence="2 3">
    <name type="scientific">Paractinoplanes pyxinae</name>
    <dbReference type="NCBI Taxonomy" id="2997416"/>
    <lineage>
        <taxon>Bacteria</taxon>
        <taxon>Bacillati</taxon>
        <taxon>Actinomycetota</taxon>
        <taxon>Actinomycetes</taxon>
        <taxon>Micromonosporales</taxon>
        <taxon>Micromonosporaceae</taxon>
        <taxon>Paractinoplanes</taxon>
    </lineage>
</organism>
<feature type="domain" description="HTH luxR-type" evidence="1">
    <location>
        <begin position="271"/>
        <end position="336"/>
    </location>
</feature>
<protein>
    <submittedName>
        <fullName evidence="2">Helix-turn-helix transcriptional regulator</fullName>
    </submittedName>
</protein>
<dbReference type="PROSITE" id="PS50043">
    <property type="entry name" value="HTH_LUXR_2"/>
    <property type="match status" value="1"/>
</dbReference>
<dbReference type="InterPro" id="IPR016032">
    <property type="entry name" value="Sig_transdc_resp-reg_C-effctor"/>
</dbReference>
<evidence type="ECO:0000313" key="3">
    <source>
        <dbReference type="Proteomes" id="UP001151002"/>
    </source>
</evidence>
<keyword evidence="3" id="KW-1185">Reference proteome</keyword>
<dbReference type="RefSeq" id="WP_267562008.1">
    <property type="nucleotide sequence ID" value="NZ_JAPNTZ010000003.1"/>
</dbReference>